<proteinExistence type="inferred from homology"/>
<dbReference type="Proteomes" id="UP000246145">
    <property type="component" value="Unassembled WGS sequence"/>
</dbReference>
<dbReference type="OrthoDB" id="7062032at2"/>
<keyword evidence="5" id="KW-0378">Hydrolase</keyword>
<evidence type="ECO:0000313" key="8">
    <source>
        <dbReference type="EMBL" id="PVY67709.1"/>
    </source>
</evidence>
<dbReference type="SUPFAM" id="SSF53474">
    <property type="entry name" value="alpha/beta-Hydrolases"/>
    <property type="match status" value="1"/>
</dbReference>
<evidence type="ECO:0000313" key="9">
    <source>
        <dbReference type="Proteomes" id="UP000246145"/>
    </source>
</evidence>
<dbReference type="PANTHER" id="PTHR33938:SF15">
    <property type="entry name" value="FERULOYL ESTERASE B-RELATED"/>
    <property type="match status" value="1"/>
</dbReference>
<comment type="similarity">
    <text evidence="1">Belongs to the tannase family.</text>
</comment>
<evidence type="ECO:0000256" key="6">
    <source>
        <dbReference type="ARBA" id="ARBA00022837"/>
    </source>
</evidence>
<dbReference type="GO" id="GO:0052689">
    <property type="term" value="F:carboxylic ester hydrolase activity"/>
    <property type="evidence" value="ECO:0007669"/>
    <property type="project" value="UniProtKB-KW"/>
</dbReference>
<name>A0A2U1CPA0_9BURK</name>
<keyword evidence="3" id="KW-0479">Metal-binding</keyword>
<protein>
    <submittedName>
        <fullName evidence="8">Feruloyl esterase</fullName>
    </submittedName>
</protein>
<organism evidence="8 9">
    <name type="scientific">Pusillimonas noertemannii</name>
    <dbReference type="NCBI Taxonomy" id="305977"/>
    <lineage>
        <taxon>Bacteria</taxon>
        <taxon>Pseudomonadati</taxon>
        <taxon>Pseudomonadota</taxon>
        <taxon>Betaproteobacteria</taxon>
        <taxon>Burkholderiales</taxon>
        <taxon>Alcaligenaceae</taxon>
        <taxon>Pusillimonas</taxon>
    </lineage>
</organism>
<accession>A0A2U1CPA0</accession>
<evidence type="ECO:0000256" key="4">
    <source>
        <dbReference type="ARBA" id="ARBA00022729"/>
    </source>
</evidence>
<evidence type="ECO:0000256" key="7">
    <source>
        <dbReference type="ARBA" id="ARBA00023157"/>
    </source>
</evidence>
<dbReference type="GO" id="GO:0046872">
    <property type="term" value="F:metal ion binding"/>
    <property type="evidence" value="ECO:0007669"/>
    <property type="project" value="UniProtKB-KW"/>
</dbReference>
<evidence type="ECO:0000256" key="3">
    <source>
        <dbReference type="ARBA" id="ARBA00022723"/>
    </source>
</evidence>
<keyword evidence="7" id="KW-1015">Disulfide bond</keyword>
<reference evidence="8 9" key="1">
    <citation type="submission" date="2018-04" db="EMBL/GenBank/DDBJ databases">
        <title>Genomic Encyclopedia of Type Strains, Phase IV (KMG-IV): sequencing the most valuable type-strain genomes for metagenomic binning, comparative biology and taxonomic classification.</title>
        <authorList>
            <person name="Goeker M."/>
        </authorList>
    </citation>
    <scope>NUCLEOTIDE SEQUENCE [LARGE SCALE GENOMIC DNA]</scope>
    <source>
        <strain evidence="8 9">DSM 10065</strain>
    </source>
</reference>
<dbReference type="AlphaFoldDB" id="A0A2U1CPA0"/>
<dbReference type="PANTHER" id="PTHR33938">
    <property type="entry name" value="FERULOYL ESTERASE B-RELATED"/>
    <property type="match status" value="1"/>
</dbReference>
<gene>
    <name evidence="8" type="ORF">C7440_0092</name>
</gene>
<evidence type="ECO:0000256" key="5">
    <source>
        <dbReference type="ARBA" id="ARBA00022801"/>
    </source>
</evidence>
<evidence type="ECO:0000256" key="2">
    <source>
        <dbReference type="ARBA" id="ARBA00022487"/>
    </source>
</evidence>
<dbReference type="PROSITE" id="PS51257">
    <property type="entry name" value="PROKAR_LIPOPROTEIN"/>
    <property type="match status" value="1"/>
</dbReference>
<keyword evidence="2" id="KW-0719">Serine esterase</keyword>
<dbReference type="EMBL" id="QEKO01000001">
    <property type="protein sequence ID" value="PVY67709.1"/>
    <property type="molecule type" value="Genomic_DNA"/>
</dbReference>
<comment type="caution">
    <text evidence="8">The sequence shown here is derived from an EMBL/GenBank/DDBJ whole genome shotgun (WGS) entry which is preliminary data.</text>
</comment>
<evidence type="ECO:0000256" key="1">
    <source>
        <dbReference type="ARBA" id="ARBA00006249"/>
    </source>
</evidence>
<dbReference type="RefSeq" id="WP_116517033.1">
    <property type="nucleotide sequence ID" value="NZ_JACCEX010000001.1"/>
</dbReference>
<dbReference type="Gene3D" id="3.40.50.1820">
    <property type="entry name" value="alpha/beta hydrolase"/>
    <property type="match status" value="1"/>
</dbReference>
<keyword evidence="9" id="KW-1185">Reference proteome</keyword>
<dbReference type="InterPro" id="IPR011118">
    <property type="entry name" value="Tannase/feruloyl_esterase"/>
</dbReference>
<dbReference type="Pfam" id="PF07519">
    <property type="entry name" value="Tannase"/>
    <property type="match status" value="1"/>
</dbReference>
<sequence>MHQHRTGTDRRGWICKSLATTIGTGVLLGLAACGGSSGNDKDSKTPLPLAQACPSYTSDSLPNGAKVTSTEIRAATGNMTEACIVRGEIVTSDTSTILWAVELPEFEDWNGKTLTVGGGAFDGFIPTDEGYIQAFTMPAANKFVRISSDSGHQSQGFEWAVDDDALKNHGYMANHLALQVGVQVAQDFFKKEPTHRYMIGQSNGGRSGLAAAQMFPEDYHGIVALEPAISQQAHEVNVGGVLMKHIFSNRDNWLNAAQIKLYAEAETRACDGLDGLEDGIIGNVEACNYVPDELLCTGASNDSCLTAGQIETIRLVYADKELSVEFTQGQRGYPRFGRGGASTSDWASYLFGRSFEEPASFDYMVGDEAARVVENDPDATLMSHDPTLYQAEYMRLAKELDATNPDLSAFHANGGKLLVWYGLSDTCVSLYRTVDYLKSVEEALGKIEYSEFVRFVTSPGIGHNLDGPGAGEIDFVGVIDDWVETGKAPEQLIGSHFEQGATEPSSQRPACQYPLFPRYMGGDETKAESFACVAS</sequence>
<keyword evidence="6" id="KW-0106">Calcium</keyword>
<keyword evidence="4" id="KW-0732">Signal</keyword>
<dbReference type="InterPro" id="IPR029058">
    <property type="entry name" value="AB_hydrolase_fold"/>
</dbReference>